<proteinExistence type="predicted"/>
<dbReference type="OrthoDB" id="8613189at2"/>
<dbReference type="Proteomes" id="UP000325713">
    <property type="component" value="Chromosome"/>
</dbReference>
<organism evidence="2 3">
    <name type="scientific">Neisseria zalophi</name>
    <dbReference type="NCBI Taxonomy" id="640030"/>
    <lineage>
        <taxon>Bacteria</taxon>
        <taxon>Pseudomonadati</taxon>
        <taxon>Pseudomonadota</taxon>
        <taxon>Betaproteobacteria</taxon>
        <taxon>Neisseriales</taxon>
        <taxon>Neisseriaceae</taxon>
        <taxon>Neisseria</taxon>
    </lineage>
</organism>
<reference evidence="2 3" key="1">
    <citation type="submission" date="2018-08" db="EMBL/GenBank/DDBJ databases">
        <title>Neisseria zalophi ATCC BAA-2455 complete genome.</title>
        <authorList>
            <person name="Veseli I.A."/>
            <person name="Buttler R."/>
            <person name="Mascarenhas dos Santos A.C."/>
            <person name="Pombert J.-F."/>
        </authorList>
    </citation>
    <scope>NUCLEOTIDE SEQUENCE [LARGE SCALE GENOMIC DNA]</scope>
    <source>
        <strain evidence="2 3">ATCC BAA-2455</strain>
    </source>
</reference>
<dbReference type="PANTHER" id="PTHR28008">
    <property type="entry name" value="DOMAIN PROTEIN, PUTATIVE (AFU_ORTHOLOGUE AFUA_3G10980)-RELATED"/>
    <property type="match status" value="1"/>
</dbReference>
<keyword evidence="1" id="KW-0472">Membrane</keyword>
<dbReference type="PROSITE" id="PS51257">
    <property type="entry name" value="PROKAR_LIPOPROTEIN"/>
    <property type="match status" value="1"/>
</dbReference>
<dbReference type="KEGG" id="nzl:D0T92_08665"/>
<dbReference type="EMBL" id="CP031700">
    <property type="protein sequence ID" value="QEY26593.1"/>
    <property type="molecule type" value="Genomic_DNA"/>
</dbReference>
<evidence type="ECO:0000313" key="3">
    <source>
        <dbReference type="Proteomes" id="UP000325713"/>
    </source>
</evidence>
<sequence>MKTIPLNRFAWAAVIWFLGGCYALLLREADGSVPPFAHFDKVVHFALFFAQIWLCAKAFMVENRPIPYRSLVVFAVFFAVCSEVEQALLTKTREGSVGDAVADMLGTAAALWLANKVAKAKGLVKVRADDGA</sequence>
<protein>
    <recommendedName>
        <fullName evidence="4">VanZ family protein</fullName>
    </recommendedName>
</protein>
<name>A0A5J6PZH9_9NEIS</name>
<accession>A0A5J6PZH9</accession>
<dbReference type="RefSeq" id="WP_151051999.1">
    <property type="nucleotide sequence ID" value="NZ_CP031700.1"/>
</dbReference>
<dbReference type="AlphaFoldDB" id="A0A5J6PZH9"/>
<evidence type="ECO:0000256" key="1">
    <source>
        <dbReference type="SAM" id="Phobius"/>
    </source>
</evidence>
<feature type="transmembrane region" description="Helical" evidence="1">
    <location>
        <begin position="42"/>
        <end position="60"/>
    </location>
</feature>
<keyword evidence="1" id="KW-0812">Transmembrane</keyword>
<dbReference type="NCBIfam" id="NF037970">
    <property type="entry name" value="vanZ_1"/>
    <property type="match status" value="1"/>
</dbReference>
<dbReference type="PANTHER" id="PTHR28008:SF1">
    <property type="entry name" value="DOMAIN PROTEIN, PUTATIVE (AFU_ORTHOLOGUE AFUA_3G10980)-RELATED"/>
    <property type="match status" value="1"/>
</dbReference>
<evidence type="ECO:0000313" key="2">
    <source>
        <dbReference type="EMBL" id="QEY26593.1"/>
    </source>
</evidence>
<keyword evidence="3" id="KW-1185">Reference proteome</keyword>
<evidence type="ECO:0008006" key="4">
    <source>
        <dbReference type="Google" id="ProtNLM"/>
    </source>
</evidence>
<keyword evidence="1" id="KW-1133">Transmembrane helix</keyword>
<gene>
    <name evidence="2" type="ORF">D0T92_08665</name>
</gene>